<keyword evidence="2" id="KW-1185">Reference proteome</keyword>
<accession>A0ABT4V768</accession>
<gene>
    <name evidence="1" type="ORF">OU415_29960</name>
</gene>
<proteinExistence type="predicted"/>
<comment type="caution">
    <text evidence="1">The sequence shown here is derived from an EMBL/GenBank/DDBJ whole genome shotgun (WGS) entry which is preliminary data.</text>
</comment>
<evidence type="ECO:0000313" key="2">
    <source>
        <dbReference type="Proteomes" id="UP001210380"/>
    </source>
</evidence>
<reference evidence="1 2" key="1">
    <citation type="submission" date="2022-11" db="EMBL/GenBank/DDBJ databases">
        <title>Draft genome sequence of Saccharopolyspora sp. WRP15-2 isolated from rhizosphere soils of wild rice in Thailand.</title>
        <authorList>
            <person name="Duangmal K."/>
            <person name="Kammanee S."/>
            <person name="Muangham S."/>
        </authorList>
    </citation>
    <scope>NUCLEOTIDE SEQUENCE [LARGE SCALE GENOMIC DNA]</scope>
    <source>
        <strain evidence="1 2">WRP15-2</strain>
    </source>
</reference>
<sequence>MPPPNFVAHVEGVGGVELRWYKHLGRGMSVNRSLQPQEWVQIFDACIASIHATESHLW</sequence>
<evidence type="ECO:0000313" key="1">
    <source>
        <dbReference type="EMBL" id="MDA3629688.1"/>
    </source>
</evidence>
<dbReference type="EMBL" id="JAQGLA010000073">
    <property type="protein sequence ID" value="MDA3629688.1"/>
    <property type="molecule type" value="Genomic_DNA"/>
</dbReference>
<organism evidence="1 2">
    <name type="scientific">Saccharopolyspora oryzae</name>
    <dbReference type="NCBI Taxonomy" id="2997343"/>
    <lineage>
        <taxon>Bacteria</taxon>
        <taxon>Bacillati</taxon>
        <taxon>Actinomycetota</taxon>
        <taxon>Actinomycetes</taxon>
        <taxon>Pseudonocardiales</taxon>
        <taxon>Pseudonocardiaceae</taxon>
        <taxon>Saccharopolyspora</taxon>
    </lineage>
</organism>
<dbReference type="RefSeq" id="WP_270952743.1">
    <property type="nucleotide sequence ID" value="NZ_JAQGLA010000073.1"/>
</dbReference>
<dbReference type="Proteomes" id="UP001210380">
    <property type="component" value="Unassembled WGS sequence"/>
</dbReference>
<protein>
    <submittedName>
        <fullName evidence="1">Uncharacterized protein</fullName>
    </submittedName>
</protein>
<name>A0ABT4V768_9PSEU</name>